<name>A0A4Y7TGW3_COPMI</name>
<dbReference type="OrthoDB" id="2903551at2759"/>
<sequence length="123" mass="13490">MRDLDSFTEGTGCGSFEDLPTAGTNELGDLIHNVTPSTVSLLPPAESLHALIIKWQESICDSDAGGDSVPVPMKRHRSPSPEEEHFVRRIRPRIRAISLPGNFKAFTQFLGFSTTRSEPEAPD</sequence>
<dbReference type="Proteomes" id="UP000298030">
    <property type="component" value="Unassembled WGS sequence"/>
</dbReference>
<proteinExistence type="predicted"/>
<evidence type="ECO:0000313" key="2">
    <source>
        <dbReference type="EMBL" id="TEB32822.1"/>
    </source>
</evidence>
<feature type="region of interest" description="Disordered" evidence="1">
    <location>
        <begin position="1"/>
        <end position="26"/>
    </location>
</feature>
<dbReference type="EMBL" id="QPFP01000014">
    <property type="protein sequence ID" value="TEB32822.1"/>
    <property type="molecule type" value="Genomic_DNA"/>
</dbReference>
<comment type="caution">
    <text evidence="2">The sequence shown here is derived from an EMBL/GenBank/DDBJ whole genome shotgun (WGS) entry which is preliminary data.</text>
</comment>
<dbReference type="AlphaFoldDB" id="A0A4Y7TGW3"/>
<organism evidence="2 3">
    <name type="scientific">Coprinellus micaceus</name>
    <name type="common">Glistening ink-cap mushroom</name>
    <name type="synonym">Coprinus micaceus</name>
    <dbReference type="NCBI Taxonomy" id="71717"/>
    <lineage>
        <taxon>Eukaryota</taxon>
        <taxon>Fungi</taxon>
        <taxon>Dikarya</taxon>
        <taxon>Basidiomycota</taxon>
        <taxon>Agaricomycotina</taxon>
        <taxon>Agaricomycetes</taxon>
        <taxon>Agaricomycetidae</taxon>
        <taxon>Agaricales</taxon>
        <taxon>Agaricineae</taxon>
        <taxon>Psathyrellaceae</taxon>
        <taxon>Coprinellus</taxon>
    </lineage>
</organism>
<accession>A0A4Y7TGW3</accession>
<reference evidence="2 3" key="1">
    <citation type="journal article" date="2019" name="Nat. Ecol. Evol.">
        <title>Megaphylogeny resolves global patterns of mushroom evolution.</title>
        <authorList>
            <person name="Varga T."/>
            <person name="Krizsan K."/>
            <person name="Foldi C."/>
            <person name="Dima B."/>
            <person name="Sanchez-Garcia M."/>
            <person name="Sanchez-Ramirez S."/>
            <person name="Szollosi G.J."/>
            <person name="Szarkandi J.G."/>
            <person name="Papp V."/>
            <person name="Albert L."/>
            <person name="Andreopoulos W."/>
            <person name="Angelini C."/>
            <person name="Antonin V."/>
            <person name="Barry K.W."/>
            <person name="Bougher N.L."/>
            <person name="Buchanan P."/>
            <person name="Buyck B."/>
            <person name="Bense V."/>
            <person name="Catcheside P."/>
            <person name="Chovatia M."/>
            <person name="Cooper J."/>
            <person name="Damon W."/>
            <person name="Desjardin D."/>
            <person name="Finy P."/>
            <person name="Geml J."/>
            <person name="Haridas S."/>
            <person name="Hughes K."/>
            <person name="Justo A."/>
            <person name="Karasinski D."/>
            <person name="Kautmanova I."/>
            <person name="Kiss B."/>
            <person name="Kocsube S."/>
            <person name="Kotiranta H."/>
            <person name="LaButti K.M."/>
            <person name="Lechner B.E."/>
            <person name="Liimatainen K."/>
            <person name="Lipzen A."/>
            <person name="Lukacs Z."/>
            <person name="Mihaltcheva S."/>
            <person name="Morgado L.N."/>
            <person name="Niskanen T."/>
            <person name="Noordeloos M.E."/>
            <person name="Ohm R.A."/>
            <person name="Ortiz-Santana B."/>
            <person name="Ovrebo C."/>
            <person name="Racz N."/>
            <person name="Riley R."/>
            <person name="Savchenko A."/>
            <person name="Shiryaev A."/>
            <person name="Soop K."/>
            <person name="Spirin V."/>
            <person name="Szebenyi C."/>
            <person name="Tomsovsky M."/>
            <person name="Tulloss R.E."/>
            <person name="Uehling J."/>
            <person name="Grigoriev I.V."/>
            <person name="Vagvolgyi C."/>
            <person name="Papp T."/>
            <person name="Martin F.M."/>
            <person name="Miettinen O."/>
            <person name="Hibbett D.S."/>
            <person name="Nagy L.G."/>
        </authorList>
    </citation>
    <scope>NUCLEOTIDE SEQUENCE [LARGE SCALE GENOMIC DNA]</scope>
    <source>
        <strain evidence="2 3">FP101781</strain>
    </source>
</reference>
<evidence type="ECO:0000256" key="1">
    <source>
        <dbReference type="SAM" id="MobiDB-lite"/>
    </source>
</evidence>
<feature type="region of interest" description="Disordered" evidence="1">
    <location>
        <begin position="64"/>
        <end position="86"/>
    </location>
</feature>
<keyword evidence="3" id="KW-1185">Reference proteome</keyword>
<gene>
    <name evidence="2" type="ORF">FA13DRAFT_1731348</name>
</gene>
<evidence type="ECO:0000313" key="3">
    <source>
        <dbReference type="Proteomes" id="UP000298030"/>
    </source>
</evidence>
<protein>
    <submittedName>
        <fullName evidence="2">Uncharacterized protein</fullName>
    </submittedName>
</protein>